<gene>
    <name evidence="3" type="ORF">E6O75_ATG11129</name>
</gene>
<dbReference type="Pfam" id="PF07712">
    <property type="entry name" value="SURNod19"/>
    <property type="match status" value="1"/>
</dbReference>
<evidence type="ECO:0000256" key="2">
    <source>
        <dbReference type="SAM" id="SignalP"/>
    </source>
</evidence>
<dbReference type="Proteomes" id="UP000298493">
    <property type="component" value="Unassembled WGS sequence"/>
</dbReference>
<accession>A0A4Z1P391</accession>
<dbReference type="OrthoDB" id="3910689at2759"/>
<evidence type="ECO:0000313" key="4">
    <source>
        <dbReference type="Proteomes" id="UP000298493"/>
    </source>
</evidence>
<reference evidence="3 4" key="1">
    <citation type="submission" date="2019-04" db="EMBL/GenBank/DDBJ databases">
        <title>High contiguity whole genome sequence and gene annotation resource for two Venturia nashicola isolates.</title>
        <authorList>
            <person name="Prokchorchik M."/>
            <person name="Won K."/>
            <person name="Lee Y."/>
            <person name="Choi E.D."/>
            <person name="Segonzac C."/>
            <person name="Sohn K.H."/>
        </authorList>
    </citation>
    <scope>NUCLEOTIDE SEQUENCE [LARGE SCALE GENOMIC DNA]</scope>
    <source>
        <strain evidence="3 4">PRI2</strain>
    </source>
</reference>
<proteinExistence type="predicted"/>
<feature type="region of interest" description="Disordered" evidence="1">
    <location>
        <begin position="286"/>
        <end position="332"/>
    </location>
</feature>
<organism evidence="3 4">
    <name type="scientific">Venturia nashicola</name>
    <dbReference type="NCBI Taxonomy" id="86259"/>
    <lineage>
        <taxon>Eukaryota</taxon>
        <taxon>Fungi</taxon>
        <taxon>Dikarya</taxon>
        <taxon>Ascomycota</taxon>
        <taxon>Pezizomycotina</taxon>
        <taxon>Dothideomycetes</taxon>
        <taxon>Pleosporomycetidae</taxon>
        <taxon>Venturiales</taxon>
        <taxon>Venturiaceae</taxon>
        <taxon>Venturia</taxon>
    </lineage>
</organism>
<dbReference type="AlphaFoldDB" id="A0A4Z1P391"/>
<dbReference type="EMBL" id="SNSC02000008">
    <property type="protein sequence ID" value="TID22335.1"/>
    <property type="molecule type" value="Genomic_DNA"/>
</dbReference>
<name>A0A4Z1P391_9PEZI</name>
<evidence type="ECO:0000256" key="1">
    <source>
        <dbReference type="SAM" id="MobiDB-lite"/>
    </source>
</evidence>
<protein>
    <submittedName>
        <fullName evidence="3">Uncharacterized protein</fullName>
    </submittedName>
</protein>
<dbReference type="InterPro" id="IPR011692">
    <property type="entry name" value="Stress_up-reg_Nod19"/>
</dbReference>
<sequence>MKYLTLFSSLLAVAAAVPLAEVAEVQSIQDVQGVQVVQDAQVGQEGQAKDPSDTGAQGVKILKKFAQEPAKAGLTRVTKKIGTWTLTSAKMVSTFKMVADSPCGVGGCYVTAMEATIRYPDGKEANVDTQAWLHHIAMFGSGTGGGSIWACGNERPTLRLNAQDKYGIDWPLTYMMMVDLMTEVTTPKTLTLEVTYEIAPKLASGYKAATMYWLSLGPDRAAKDGKYSFDTQALRVTSGKLLYSIGHMHDGGTDMQLFVESSMVGRSGKMVCKSVMHYGEPAAAGAKGMEGMDMDEKKTAGASGHAAGGHGHSRRDGHGGHGDPSDHIQAPGACTDFGTVSAGQYIRATAQYDATIHKLMVHNGQREKLMGNMRVYVGPS</sequence>
<keyword evidence="4" id="KW-1185">Reference proteome</keyword>
<keyword evidence="2" id="KW-0732">Signal</keyword>
<feature type="compositionally biased region" description="Basic and acidic residues" evidence="1">
    <location>
        <begin position="314"/>
        <end position="326"/>
    </location>
</feature>
<feature type="signal peptide" evidence="2">
    <location>
        <begin position="1"/>
        <end position="16"/>
    </location>
</feature>
<comment type="caution">
    <text evidence="3">The sequence shown here is derived from an EMBL/GenBank/DDBJ whole genome shotgun (WGS) entry which is preliminary data.</text>
</comment>
<evidence type="ECO:0000313" key="3">
    <source>
        <dbReference type="EMBL" id="TID22335.1"/>
    </source>
</evidence>
<feature type="chain" id="PRO_5021366230" evidence="2">
    <location>
        <begin position="17"/>
        <end position="380"/>
    </location>
</feature>